<name>A0A3P1S3X7_STRSA</name>
<feature type="transmembrane region" description="Helical" evidence="7">
    <location>
        <begin position="87"/>
        <end position="110"/>
    </location>
</feature>
<gene>
    <name evidence="8" type="ORF">EII39_07795</name>
</gene>
<sequence length="221" mass="24793">MRRKKILNYALKLSKKLSFGEEIANAVTHAVGAVLMLILLPISAIYSYEGHGLVAAVGTSIFVISLFLMFLSSTVYHSMSYGSTHKYILRIIDHSMIYIAIAGSYTPVVLSLMNNWFGYLIIAIQWGTTIFGILYKIFAKKVNEKFSLALYLIMGWLVVFIIPQIIGQTGPVFWGLMLAGGLCYTVGAGFYAQKKPYFHMIWHLFILAASALQYLAIVYFM</sequence>
<feature type="transmembrane region" description="Helical" evidence="7">
    <location>
        <begin position="23"/>
        <end position="46"/>
    </location>
</feature>
<evidence type="ECO:0000313" key="8">
    <source>
        <dbReference type="EMBL" id="RRC91570.1"/>
    </source>
</evidence>
<evidence type="ECO:0000256" key="3">
    <source>
        <dbReference type="ARBA" id="ARBA00022692"/>
    </source>
</evidence>
<dbReference type="GO" id="GO:0046872">
    <property type="term" value="F:metal ion binding"/>
    <property type="evidence" value="ECO:0007669"/>
    <property type="project" value="UniProtKB-KW"/>
</dbReference>
<dbReference type="Proteomes" id="UP000277597">
    <property type="component" value="Unassembled WGS sequence"/>
</dbReference>
<feature type="binding site" evidence="6">
    <location>
        <position position="77"/>
    </location>
    <ligand>
        <name>Zn(2+)</name>
        <dbReference type="ChEBI" id="CHEBI:29105"/>
    </ligand>
</feature>
<keyword evidence="4 7" id="KW-1133">Transmembrane helix</keyword>
<accession>A0A3P1S3X7</accession>
<evidence type="ECO:0000256" key="4">
    <source>
        <dbReference type="ARBA" id="ARBA00022989"/>
    </source>
</evidence>
<feature type="transmembrane region" description="Helical" evidence="7">
    <location>
        <begin position="116"/>
        <end position="135"/>
    </location>
</feature>
<reference evidence="8 9" key="1">
    <citation type="submission" date="2018-11" db="EMBL/GenBank/DDBJ databases">
        <title>Genomes From Bacteria Associated with the Canine Oral Cavity: a Test Case for Automated Genome-Based Taxonomic Assignment.</title>
        <authorList>
            <person name="Coil D.A."/>
            <person name="Jospin G."/>
            <person name="Darling A.E."/>
            <person name="Wallis C."/>
            <person name="Davis I.J."/>
            <person name="Harris S."/>
            <person name="Eisen J.A."/>
            <person name="Holcombe L.J."/>
            <person name="O'Flynn C."/>
        </authorList>
    </citation>
    <scope>NUCLEOTIDE SEQUENCE [LARGE SCALE GENOMIC DNA]</scope>
    <source>
        <strain evidence="8 9">OH953</strain>
    </source>
</reference>
<feature type="binding site" evidence="6">
    <location>
        <position position="199"/>
    </location>
    <ligand>
        <name>Zn(2+)</name>
        <dbReference type="ChEBI" id="CHEBI:29105"/>
    </ligand>
</feature>
<comment type="caution">
    <text evidence="8">The sequence shown here is derived from an EMBL/GenBank/DDBJ whole genome shotgun (WGS) entry which is preliminary data.</text>
</comment>
<protein>
    <submittedName>
        <fullName evidence="8">Hemolysin III family protein</fullName>
    </submittedName>
</protein>
<evidence type="ECO:0000256" key="1">
    <source>
        <dbReference type="ARBA" id="ARBA00004127"/>
    </source>
</evidence>
<keyword evidence="5 7" id="KW-0472">Membrane</keyword>
<feature type="transmembrane region" description="Helical" evidence="7">
    <location>
        <begin position="52"/>
        <end position="75"/>
    </location>
</feature>
<evidence type="ECO:0000256" key="7">
    <source>
        <dbReference type="SAM" id="Phobius"/>
    </source>
</evidence>
<feature type="transmembrane region" description="Helical" evidence="7">
    <location>
        <begin position="172"/>
        <end position="192"/>
    </location>
</feature>
<feature type="transmembrane region" description="Helical" evidence="7">
    <location>
        <begin position="201"/>
        <end position="220"/>
    </location>
</feature>
<dbReference type="Pfam" id="PF03006">
    <property type="entry name" value="HlyIII"/>
    <property type="match status" value="1"/>
</dbReference>
<dbReference type="EMBL" id="RQZI01000008">
    <property type="protein sequence ID" value="RRC91570.1"/>
    <property type="molecule type" value="Genomic_DNA"/>
</dbReference>
<dbReference type="OMA" id="NAWTHLV"/>
<dbReference type="PANTHER" id="PTHR20855">
    <property type="entry name" value="ADIPOR/PROGESTIN RECEPTOR-RELATED"/>
    <property type="match status" value="1"/>
</dbReference>
<proteinExistence type="inferred from homology"/>
<dbReference type="GO" id="GO:0140911">
    <property type="term" value="F:pore-forming activity"/>
    <property type="evidence" value="ECO:0007669"/>
    <property type="project" value="InterPro"/>
</dbReference>
<dbReference type="NCBIfam" id="TIGR01065">
    <property type="entry name" value="hlyIII"/>
    <property type="match status" value="1"/>
</dbReference>
<dbReference type="PANTHER" id="PTHR20855:SF129">
    <property type="entry name" value="HEMOLYSIN-3 HOMOLOG"/>
    <property type="match status" value="1"/>
</dbReference>
<evidence type="ECO:0000256" key="6">
    <source>
        <dbReference type="PIRSR" id="PIRSR604254-1"/>
    </source>
</evidence>
<dbReference type="InterPro" id="IPR004254">
    <property type="entry name" value="AdipoR/HlyIII-related"/>
</dbReference>
<evidence type="ECO:0000256" key="5">
    <source>
        <dbReference type="ARBA" id="ARBA00023136"/>
    </source>
</evidence>
<dbReference type="GO" id="GO:0012505">
    <property type="term" value="C:endomembrane system"/>
    <property type="evidence" value="ECO:0007669"/>
    <property type="project" value="UniProtKB-SubCell"/>
</dbReference>
<evidence type="ECO:0000256" key="2">
    <source>
        <dbReference type="ARBA" id="ARBA00008488"/>
    </source>
</evidence>
<feature type="binding site" evidence="6">
    <location>
        <position position="203"/>
    </location>
    <ligand>
        <name>Zn(2+)</name>
        <dbReference type="ChEBI" id="CHEBI:29105"/>
    </ligand>
</feature>
<feature type="transmembrane region" description="Helical" evidence="7">
    <location>
        <begin position="147"/>
        <end position="166"/>
    </location>
</feature>
<dbReference type="InterPro" id="IPR005744">
    <property type="entry name" value="Hy-lIII"/>
</dbReference>
<dbReference type="AlphaFoldDB" id="A0A3P1S3X7"/>
<organism evidence="8 9">
    <name type="scientific">Streptococcus sanguinis</name>
    <dbReference type="NCBI Taxonomy" id="1305"/>
    <lineage>
        <taxon>Bacteria</taxon>
        <taxon>Bacillati</taxon>
        <taxon>Bacillota</taxon>
        <taxon>Bacilli</taxon>
        <taxon>Lactobacillales</taxon>
        <taxon>Streptococcaceae</taxon>
        <taxon>Streptococcus</taxon>
    </lineage>
</organism>
<keyword evidence="6" id="KW-0862">Zinc</keyword>
<comment type="similarity">
    <text evidence="2">Belongs to the UPF0073 (Hly-III) family.</text>
</comment>
<comment type="subcellular location">
    <subcellularLocation>
        <location evidence="1">Endomembrane system</location>
        <topology evidence="1">Multi-pass membrane protein</topology>
    </subcellularLocation>
</comment>
<keyword evidence="6" id="KW-0479">Metal-binding</keyword>
<evidence type="ECO:0000313" key="9">
    <source>
        <dbReference type="Proteomes" id="UP000277597"/>
    </source>
</evidence>
<dbReference type="GO" id="GO:0016020">
    <property type="term" value="C:membrane"/>
    <property type="evidence" value="ECO:0007669"/>
    <property type="project" value="InterPro"/>
</dbReference>
<keyword evidence="3 7" id="KW-0812">Transmembrane</keyword>